<dbReference type="Proteomes" id="UP000269198">
    <property type="component" value="Unassembled WGS sequence"/>
</dbReference>
<accession>A0A3N0EG47</accession>
<feature type="domain" description="DUF397" evidence="1">
    <location>
        <begin position="5"/>
        <end position="57"/>
    </location>
</feature>
<evidence type="ECO:0000259" key="1">
    <source>
        <dbReference type="Pfam" id="PF04149"/>
    </source>
</evidence>
<dbReference type="RefSeq" id="WP_123199694.1">
    <property type="nucleotide sequence ID" value="NZ_RJMB01000002.1"/>
</dbReference>
<evidence type="ECO:0000313" key="3">
    <source>
        <dbReference type="Proteomes" id="UP000269198"/>
    </source>
</evidence>
<gene>
    <name evidence="2" type="ORF">EFW17_03070</name>
</gene>
<comment type="caution">
    <text evidence="2">The sequence shown here is derived from an EMBL/GenBank/DDBJ whole genome shotgun (WGS) entry which is preliminary data.</text>
</comment>
<dbReference type="Pfam" id="PF04149">
    <property type="entry name" value="DUF397"/>
    <property type="match status" value="1"/>
</dbReference>
<keyword evidence="3" id="KW-1185">Reference proteome</keyword>
<protein>
    <submittedName>
        <fullName evidence="2">DUF397 domain-containing protein</fullName>
    </submittedName>
</protein>
<reference evidence="2 3" key="1">
    <citation type="submission" date="2018-11" db="EMBL/GenBank/DDBJ databases">
        <title>The genome draft of YIM 96095.</title>
        <authorList>
            <person name="Tang S.-K."/>
            <person name="Chunyu W.-X."/>
            <person name="Feng Y.-Z."/>
        </authorList>
    </citation>
    <scope>NUCLEOTIDE SEQUENCE [LARGE SCALE GENOMIC DNA]</scope>
    <source>
        <strain evidence="2 3">YIM 96095</strain>
    </source>
</reference>
<dbReference type="AlphaFoldDB" id="A0A3N0EG47"/>
<name>A0A3N0EG47_9ACTN</name>
<sequence>MIDHDWSKSSYSQKGASNCVQARSVAARVVDVRDSQYPDHGYLSFDGGEWLVFLADVEAF</sequence>
<proteinExistence type="predicted"/>
<dbReference type="InterPro" id="IPR007278">
    <property type="entry name" value="DUF397"/>
</dbReference>
<evidence type="ECO:0000313" key="2">
    <source>
        <dbReference type="EMBL" id="RNL86866.1"/>
    </source>
</evidence>
<organism evidence="2 3">
    <name type="scientific">Halostreptopolyspora alba</name>
    <dbReference type="NCBI Taxonomy" id="2487137"/>
    <lineage>
        <taxon>Bacteria</taxon>
        <taxon>Bacillati</taxon>
        <taxon>Actinomycetota</taxon>
        <taxon>Actinomycetes</taxon>
        <taxon>Streptosporangiales</taxon>
        <taxon>Nocardiopsidaceae</taxon>
        <taxon>Halostreptopolyspora</taxon>
    </lineage>
</organism>
<dbReference type="EMBL" id="RJMB01000002">
    <property type="protein sequence ID" value="RNL86866.1"/>
    <property type="molecule type" value="Genomic_DNA"/>
</dbReference>